<dbReference type="GeneID" id="56671512"/>
<sequence length="168" mass="18130">MKILEKETSIIRVGIADVKIVRTPDKIRTSGLGSCVGLVLYDLEAKTAGLVHVMLPDSSLSKTPDINVAKYADTAVEATVKMLLEAGCRKYALKAKMAGGAEMFKFKMTNDLMKVGPRNVLAIKKHLSLLNIPIVSEDTGGNSGRTIEFDPQSAELVIRTVKQGVTTI</sequence>
<dbReference type="EMBL" id="NILC01000026">
    <property type="protein sequence ID" value="TWL25542.1"/>
    <property type="molecule type" value="Genomic_DNA"/>
</dbReference>
<keyword evidence="1 3" id="KW-0145">Chemotaxis</keyword>
<dbReference type="EC" id="3.5.1.44" evidence="3"/>
<dbReference type="InterPro" id="IPR011324">
    <property type="entry name" value="Cytotoxic_necrot_fac-like_cat"/>
</dbReference>
<dbReference type="SUPFAM" id="SSF64438">
    <property type="entry name" value="CNF1/YfiH-like putative cysteine hydrolases"/>
    <property type="match status" value="1"/>
</dbReference>
<dbReference type="SMR" id="A0A1J6G9X9"/>
<dbReference type="AlphaFoldDB" id="A0A1J6G9X9"/>
<dbReference type="CDD" id="cd16352">
    <property type="entry name" value="CheD"/>
    <property type="match status" value="1"/>
</dbReference>
<evidence type="ECO:0000256" key="3">
    <source>
        <dbReference type="HAMAP-Rule" id="MF_01440"/>
    </source>
</evidence>
<evidence type="ECO:0000313" key="7">
    <source>
        <dbReference type="Proteomes" id="UP000595038"/>
    </source>
</evidence>
<accession>A0A1J6G9X9</accession>
<keyword evidence="2 3" id="KW-0378">Hydrolase</keyword>
<evidence type="ECO:0000256" key="1">
    <source>
        <dbReference type="ARBA" id="ARBA00022500"/>
    </source>
</evidence>
<dbReference type="GO" id="GO:0006935">
    <property type="term" value="P:chemotaxis"/>
    <property type="evidence" value="ECO:0007669"/>
    <property type="project" value="UniProtKB-UniRule"/>
</dbReference>
<dbReference type="PANTHER" id="PTHR35147:SF1">
    <property type="entry name" value="CHEMORECEPTOR GLUTAMINE DEAMIDASE CHED-RELATED"/>
    <property type="match status" value="1"/>
</dbReference>
<dbReference type="Pfam" id="PF03975">
    <property type="entry name" value="CheD"/>
    <property type="match status" value="1"/>
</dbReference>
<dbReference type="OMA" id="MRIGPRN"/>
<comment type="function">
    <text evidence="3">Deamidates glutamine residues to glutamate on methyl-accepting chemotaxis receptors (MCPs). CheD-mediated MCP deamidation is required for productive communication of the conformational signals of the chemoreceptors to the cheA kinase.</text>
</comment>
<dbReference type="Proteomes" id="UP000595038">
    <property type="component" value="Chromosome"/>
</dbReference>
<proteinExistence type="inferred from homology"/>
<reference evidence="5 6" key="1">
    <citation type="submission" date="2019-06" db="EMBL/GenBank/DDBJ databases">
        <title>Genome sequence analysis of &gt;100 Bacillus licheniformis strains suggests intrinsic resistance to this species.</title>
        <authorList>
            <person name="Wels M."/>
            <person name="Siezen R.J."/>
            <person name="Johansen E."/>
            <person name="Stuer-Lauridsen B."/>
            <person name="Bjerre K."/>
            <person name="Nielsen B.K.K."/>
        </authorList>
    </citation>
    <scope>NUCLEOTIDE SEQUENCE [LARGE SCALE GENOMIC DNA]</scope>
    <source>
        <strain evidence="5 6">BAC-16736</strain>
    </source>
</reference>
<comment type="catalytic activity">
    <reaction evidence="3">
        <text>L-glutaminyl-[protein] + H2O = L-glutamyl-[protein] + NH4(+)</text>
        <dbReference type="Rhea" id="RHEA:16441"/>
        <dbReference type="Rhea" id="RHEA-COMP:10207"/>
        <dbReference type="Rhea" id="RHEA-COMP:10208"/>
        <dbReference type="ChEBI" id="CHEBI:15377"/>
        <dbReference type="ChEBI" id="CHEBI:28938"/>
        <dbReference type="ChEBI" id="CHEBI:29973"/>
        <dbReference type="ChEBI" id="CHEBI:30011"/>
        <dbReference type="EC" id="3.5.1.44"/>
    </reaction>
</comment>
<gene>
    <name evidence="3" type="primary">cheD</name>
    <name evidence="5" type="ORF">CHCC16736_4425</name>
    <name evidence="4" type="ORF">I6G80_17335</name>
</gene>
<name>A0A1J6G9X9_BACLI</name>
<protein>
    <recommendedName>
        <fullName evidence="3">Chemoreceptor glutamine deamidase CheD</fullName>
        <ecNumber evidence="3">3.5.1.44</ecNumber>
    </recommendedName>
</protein>
<dbReference type="Gene3D" id="3.30.1330.200">
    <property type="match status" value="1"/>
</dbReference>
<organism evidence="5 6">
    <name type="scientific">Bacillus licheniformis</name>
    <dbReference type="NCBI Taxonomy" id="1402"/>
    <lineage>
        <taxon>Bacteria</taxon>
        <taxon>Bacillati</taxon>
        <taxon>Bacillota</taxon>
        <taxon>Bacilli</taxon>
        <taxon>Bacillales</taxon>
        <taxon>Bacillaceae</taxon>
        <taxon>Bacillus</taxon>
    </lineage>
</organism>
<dbReference type="InterPro" id="IPR005659">
    <property type="entry name" value="Chemorcpt_Glu_NH3ase_CheD"/>
</dbReference>
<dbReference type="Proteomes" id="UP000435910">
    <property type="component" value="Unassembled WGS sequence"/>
</dbReference>
<comment type="similarity">
    <text evidence="3">Belongs to the CheD family.</text>
</comment>
<evidence type="ECO:0000313" key="6">
    <source>
        <dbReference type="Proteomes" id="UP000435910"/>
    </source>
</evidence>
<evidence type="ECO:0000313" key="4">
    <source>
        <dbReference type="EMBL" id="QPR71575.1"/>
    </source>
</evidence>
<keyword evidence="5" id="KW-0675">Receptor</keyword>
<reference evidence="4 7" key="2">
    <citation type="submission" date="2020-12" db="EMBL/GenBank/DDBJ databases">
        <title>FDA dAtabase for Regulatory Grade micrObial Sequences (FDA-ARGOS): Supporting development and validation of Infectious Disease Dx tests.</title>
        <authorList>
            <person name="Nelson B."/>
            <person name="Plummer A."/>
            <person name="Tallon L."/>
            <person name="Sadzewicz L."/>
            <person name="Zhao X."/>
            <person name="Boylan J."/>
            <person name="Ott S."/>
            <person name="Bowen H."/>
            <person name="Vavikolanu K."/>
            <person name="Mehta A."/>
            <person name="Aluvathingal J."/>
            <person name="Nadendla S."/>
            <person name="Myers T."/>
            <person name="Yan Y."/>
            <person name="Sichtig H."/>
        </authorList>
    </citation>
    <scope>NUCLEOTIDE SEQUENCE [LARGE SCALE GENOMIC DNA]</scope>
    <source>
        <strain evidence="4 7">FDAARGOS_923</strain>
    </source>
</reference>
<dbReference type="HAMAP" id="MF_01440">
    <property type="entry name" value="CheD"/>
    <property type="match status" value="1"/>
</dbReference>
<dbReference type="EMBL" id="CP065647">
    <property type="protein sequence ID" value="QPR71575.1"/>
    <property type="molecule type" value="Genomic_DNA"/>
</dbReference>
<evidence type="ECO:0000256" key="2">
    <source>
        <dbReference type="ARBA" id="ARBA00022801"/>
    </source>
</evidence>
<comment type="subunit">
    <text evidence="3">Forms a complex with CheC.</text>
</comment>
<dbReference type="PANTHER" id="PTHR35147">
    <property type="entry name" value="CHEMORECEPTOR GLUTAMINE DEAMIDASE CHED-RELATED"/>
    <property type="match status" value="1"/>
</dbReference>
<dbReference type="RefSeq" id="WP_003181820.1">
    <property type="nucleotide sequence ID" value="NZ_BEXU01000006.1"/>
</dbReference>
<dbReference type="GO" id="GO:0050568">
    <property type="term" value="F:protein-glutamine glutaminase activity"/>
    <property type="evidence" value="ECO:0007669"/>
    <property type="project" value="UniProtKB-UniRule"/>
</dbReference>
<evidence type="ECO:0000313" key="5">
    <source>
        <dbReference type="EMBL" id="TWL25542.1"/>
    </source>
</evidence>
<dbReference type="InterPro" id="IPR038592">
    <property type="entry name" value="CheD-like_sf"/>
</dbReference>